<dbReference type="Proteomes" id="UP000886520">
    <property type="component" value="Chromosome 5"/>
</dbReference>
<keyword evidence="1" id="KW-0732">Signal</keyword>
<dbReference type="OrthoDB" id="1975880at2759"/>
<dbReference type="AlphaFoldDB" id="A0A9D4V5V6"/>
<keyword evidence="3" id="KW-1185">Reference proteome</keyword>
<dbReference type="EMBL" id="JABFUD020000005">
    <property type="protein sequence ID" value="KAI5079881.1"/>
    <property type="molecule type" value="Genomic_DNA"/>
</dbReference>
<accession>A0A9D4V5V6</accession>
<evidence type="ECO:0000313" key="2">
    <source>
        <dbReference type="EMBL" id="KAI5079881.1"/>
    </source>
</evidence>
<feature type="chain" id="PRO_5038658671" evidence="1">
    <location>
        <begin position="25"/>
        <end position="135"/>
    </location>
</feature>
<feature type="signal peptide" evidence="1">
    <location>
        <begin position="1"/>
        <end position="24"/>
    </location>
</feature>
<gene>
    <name evidence="2" type="ORF">GOP47_0005360</name>
</gene>
<organism evidence="2 3">
    <name type="scientific">Adiantum capillus-veneris</name>
    <name type="common">Maidenhair fern</name>
    <dbReference type="NCBI Taxonomy" id="13818"/>
    <lineage>
        <taxon>Eukaryota</taxon>
        <taxon>Viridiplantae</taxon>
        <taxon>Streptophyta</taxon>
        <taxon>Embryophyta</taxon>
        <taxon>Tracheophyta</taxon>
        <taxon>Polypodiopsida</taxon>
        <taxon>Polypodiidae</taxon>
        <taxon>Polypodiales</taxon>
        <taxon>Pteridineae</taxon>
        <taxon>Pteridaceae</taxon>
        <taxon>Vittarioideae</taxon>
        <taxon>Adiantum</taxon>
    </lineage>
</organism>
<evidence type="ECO:0000256" key="1">
    <source>
        <dbReference type="SAM" id="SignalP"/>
    </source>
</evidence>
<sequence>MQMAAKCAGLCSLLLLLTLAGAVAGEGHARNATKCSEEDLKIRQWQVTRGRHPRWKMEVSTSCETCEASLVEVRCPGWVEGKPIEGYMYPVELVEPDLCMLGAPITASQPFSTVYHQPAGQIQLSIASARFNCTA</sequence>
<protein>
    <submittedName>
        <fullName evidence="2">Uncharacterized protein</fullName>
    </submittedName>
</protein>
<name>A0A9D4V5V6_ADICA</name>
<proteinExistence type="predicted"/>
<reference evidence="2 3" key="1">
    <citation type="submission" date="2021-01" db="EMBL/GenBank/DDBJ databases">
        <title>Adiantum capillus-veneris genome.</title>
        <authorList>
            <person name="Fang Y."/>
            <person name="Liao Q."/>
        </authorList>
    </citation>
    <scope>NUCLEOTIDE SEQUENCE [LARGE SCALE GENOMIC DNA]</scope>
    <source>
        <strain evidence="2">H3</strain>
        <tissue evidence="2">Leaf</tissue>
    </source>
</reference>
<comment type="caution">
    <text evidence="2">The sequence shown here is derived from an EMBL/GenBank/DDBJ whole genome shotgun (WGS) entry which is preliminary data.</text>
</comment>
<evidence type="ECO:0000313" key="3">
    <source>
        <dbReference type="Proteomes" id="UP000886520"/>
    </source>
</evidence>